<dbReference type="InterPro" id="IPR012808">
    <property type="entry name" value="CHP02453"/>
</dbReference>
<dbReference type="AlphaFoldDB" id="A0A126ZWK9"/>
<accession>A0A126ZWK9</accession>
<evidence type="ECO:0008006" key="3">
    <source>
        <dbReference type="Google" id="ProtNLM"/>
    </source>
</evidence>
<organism evidence="1 2">
    <name type="scientific">Sinomonas atrocyanea</name>
    <dbReference type="NCBI Taxonomy" id="37927"/>
    <lineage>
        <taxon>Bacteria</taxon>
        <taxon>Bacillati</taxon>
        <taxon>Actinomycetota</taxon>
        <taxon>Actinomycetes</taxon>
        <taxon>Micrococcales</taxon>
        <taxon>Micrococcaceae</taxon>
        <taxon>Sinomonas</taxon>
    </lineage>
</organism>
<dbReference type="Proteomes" id="UP000070134">
    <property type="component" value="Chromosome"/>
</dbReference>
<dbReference type="InterPro" id="IPR015996">
    <property type="entry name" value="UCP028451"/>
</dbReference>
<protein>
    <recommendedName>
        <fullName evidence="3">TIGR02453 family protein</fullName>
    </recommendedName>
</protein>
<dbReference type="PATRIC" id="fig|37927.3.peg.815"/>
<dbReference type="STRING" id="37927.SA2016_0794"/>
<dbReference type="PANTHER" id="PTHR36452">
    <property type="entry name" value="CHROMOSOME 12, WHOLE GENOME SHOTGUN SEQUENCE"/>
    <property type="match status" value="1"/>
</dbReference>
<name>A0A126ZWK9_9MICC</name>
<dbReference type="KEGG" id="satk:SA2016_0794"/>
<dbReference type="RefSeq" id="WP_066495523.1">
    <property type="nucleotide sequence ID" value="NZ_BJMO01000036.1"/>
</dbReference>
<sequence>MVTFEGFPAEGPAFYADLEENNTKEWWSEHQEVYERAVRAPMTALLDGLAAEFGPGKIFRPHRDVRFSRDKSPYKTSQGGFVQTAEGTGYYVHLDAEGLAVGAGCHTSTSAQVERFRAAVDAPADGRSLEAIVGSLGGAGYAIEGERLKTVPRGYAKDHPRAELLRHKTLTAGKAVGTPEWLGSAEALEHVRASWAELRPLVEWLTGHLG</sequence>
<evidence type="ECO:0000313" key="1">
    <source>
        <dbReference type="EMBL" id="AMM31483.1"/>
    </source>
</evidence>
<dbReference type="NCBIfam" id="TIGR02453">
    <property type="entry name" value="TIGR02453 family protein"/>
    <property type="match status" value="1"/>
</dbReference>
<keyword evidence="2" id="KW-1185">Reference proteome</keyword>
<evidence type="ECO:0000313" key="2">
    <source>
        <dbReference type="Proteomes" id="UP000070134"/>
    </source>
</evidence>
<dbReference type="PANTHER" id="PTHR36452:SF1">
    <property type="entry name" value="DUF2461 DOMAIN-CONTAINING PROTEIN"/>
    <property type="match status" value="1"/>
</dbReference>
<gene>
    <name evidence="1" type="ORF">SA2016_0794</name>
</gene>
<dbReference type="OrthoDB" id="9794241at2"/>
<reference evidence="1 2" key="1">
    <citation type="submission" date="2016-02" db="EMBL/GenBank/DDBJ databases">
        <title>Complete genome of Sinomonas atrocyanea KCTC 3377.</title>
        <authorList>
            <person name="Kim K.M."/>
        </authorList>
    </citation>
    <scope>NUCLEOTIDE SEQUENCE [LARGE SCALE GENOMIC DNA]</scope>
    <source>
        <strain evidence="1 2">KCTC 3377</strain>
    </source>
</reference>
<dbReference type="PIRSF" id="PIRSF028451">
    <property type="entry name" value="UCP028451"/>
    <property type="match status" value="1"/>
</dbReference>
<dbReference type="EMBL" id="CP014518">
    <property type="protein sequence ID" value="AMM31483.1"/>
    <property type="molecule type" value="Genomic_DNA"/>
</dbReference>
<dbReference type="Pfam" id="PF09365">
    <property type="entry name" value="DUF2461"/>
    <property type="match status" value="1"/>
</dbReference>
<proteinExistence type="predicted"/>